<dbReference type="EnsemblMetazoa" id="CJA31020.1">
    <property type="protein sequence ID" value="CJA31020.1"/>
    <property type="gene ID" value="WBGene00206867"/>
</dbReference>
<evidence type="ECO:0000313" key="1">
    <source>
        <dbReference type="EnsemblMetazoa" id="CJA31020.1"/>
    </source>
</evidence>
<organism evidence="1 2">
    <name type="scientific">Caenorhabditis japonica</name>
    <dbReference type="NCBI Taxonomy" id="281687"/>
    <lineage>
        <taxon>Eukaryota</taxon>
        <taxon>Metazoa</taxon>
        <taxon>Ecdysozoa</taxon>
        <taxon>Nematoda</taxon>
        <taxon>Chromadorea</taxon>
        <taxon>Rhabditida</taxon>
        <taxon>Rhabditina</taxon>
        <taxon>Rhabditomorpha</taxon>
        <taxon>Rhabditoidea</taxon>
        <taxon>Rhabditidae</taxon>
        <taxon>Peloderinae</taxon>
        <taxon>Caenorhabditis</taxon>
    </lineage>
</organism>
<keyword evidence="2" id="KW-1185">Reference proteome</keyword>
<protein>
    <submittedName>
        <fullName evidence="1">Uncharacterized protein</fullName>
    </submittedName>
</protein>
<dbReference type="Proteomes" id="UP000005237">
    <property type="component" value="Unassembled WGS sequence"/>
</dbReference>
<evidence type="ECO:0000313" key="2">
    <source>
        <dbReference type="Proteomes" id="UP000005237"/>
    </source>
</evidence>
<dbReference type="AlphaFoldDB" id="A0A8R1EAG4"/>
<reference evidence="1" key="2">
    <citation type="submission" date="2022-06" db="UniProtKB">
        <authorList>
            <consortium name="EnsemblMetazoa"/>
        </authorList>
    </citation>
    <scope>IDENTIFICATION</scope>
    <source>
        <strain evidence="1">DF5081</strain>
    </source>
</reference>
<name>A0A8R1EAG4_CAEJA</name>
<reference evidence="2" key="1">
    <citation type="submission" date="2010-08" db="EMBL/GenBank/DDBJ databases">
        <authorList>
            <consortium name="Caenorhabditis japonica Sequencing Consortium"/>
            <person name="Wilson R.K."/>
        </authorList>
    </citation>
    <scope>NUCLEOTIDE SEQUENCE [LARGE SCALE GENOMIC DNA]</scope>
    <source>
        <strain evidence="2">DF5081</strain>
    </source>
</reference>
<proteinExistence type="predicted"/>
<sequence>MSHEHPSISQGPNPLILPEAIAKIWKDQILEMVNSKVKIRQPDSARTNSICFFVDGLKPSGCGSTALSPICIT</sequence>
<accession>A0A8R1EAG4</accession>